<name>A0A7W7Y8L8_9BACT</name>
<dbReference type="Proteomes" id="UP000590740">
    <property type="component" value="Unassembled WGS sequence"/>
</dbReference>
<feature type="signal peptide" evidence="1">
    <location>
        <begin position="1"/>
        <end position="22"/>
    </location>
</feature>
<evidence type="ECO:0008006" key="4">
    <source>
        <dbReference type="Google" id="ProtNLM"/>
    </source>
</evidence>
<accession>A0A7W7Y8L8</accession>
<reference evidence="2 3" key="1">
    <citation type="submission" date="2020-08" db="EMBL/GenBank/DDBJ databases">
        <title>Genomic Encyclopedia of Type Strains, Phase IV (KMG-IV): sequencing the most valuable type-strain genomes for metagenomic binning, comparative biology and taxonomic classification.</title>
        <authorList>
            <person name="Goeker M."/>
        </authorList>
    </citation>
    <scope>NUCLEOTIDE SEQUENCE [LARGE SCALE GENOMIC DNA]</scope>
    <source>
        <strain evidence="2 3">DSM 12252</strain>
    </source>
</reference>
<organism evidence="2 3">
    <name type="scientific">Prosthecobacter vanneervenii</name>
    <dbReference type="NCBI Taxonomy" id="48466"/>
    <lineage>
        <taxon>Bacteria</taxon>
        <taxon>Pseudomonadati</taxon>
        <taxon>Verrucomicrobiota</taxon>
        <taxon>Verrucomicrobiia</taxon>
        <taxon>Verrucomicrobiales</taxon>
        <taxon>Verrucomicrobiaceae</taxon>
        <taxon>Prosthecobacter</taxon>
    </lineage>
</organism>
<keyword evidence="3" id="KW-1185">Reference proteome</keyword>
<dbReference type="AlphaFoldDB" id="A0A7W7Y8L8"/>
<keyword evidence="1" id="KW-0732">Signal</keyword>
<evidence type="ECO:0000313" key="3">
    <source>
        <dbReference type="Proteomes" id="UP000590740"/>
    </source>
</evidence>
<sequence length="314" mass="32987">MKAFVSVLSLLLVLMTAQSARAQVTPVPATTPGYTEGPISSITLQPDGSVVMTVIGVTVTVPVGTPVRSPSRSLTLRQLALRTRLPGRSQPGFIGGTALVNGVVDVAAGTFTATDMVVEPAENVLIGVVTQASPLCILNSEIVPGTDARIPFSMVNQFGFAITAPTIPLGTNAAAEGYYASGKFQTFLLELTGDFPLVNPNSQINIIRAQCRERGPSTQRGDEVTMRGFYHARNGGLPEIQIFRVDGLVETLLGNATPIPDATLPKFGVWNFRIDTPLTAAPVLGTAPVKLRVVMVAPDGSRASAAIEPDLTPN</sequence>
<feature type="chain" id="PRO_5030848600" description="DUF5666 domain-containing protein" evidence="1">
    <location>
        <begin position="23"/>
        <end position="314"/>
    </location>
</feature>
<dbReference type="RefSeq" id="WP_184338499.1">
    <property type="nucleotide sequence ID" value="NZ_JACHIG010000002.1"/>
</dbReference>
<proteinExistence type="predicted"/>
<evidence type="ECO:0000313" key="2">
    <source>
        <dbReference type="EMBL" id="MBB5031554.1"/>
    </source>
</evidence>
<protein>
    <recommendedName>
        <fullName evidence="4">DUF5666 domain-containing protein</fullName>
    </recommendedName>
</protein>
<evidence type="ECO:0000256" key="1">
    <source>
        <dbReference type="SAM" id="SignalP"/>
    </source>
</evidence>
<dbReference type="EMBL" id="JACHIG010000002">
    <property type="protein sequence ID" value="MBB5031554.1"/>
    <property type="molecule type" value="Genomic_DNA"/>
</dbReference>
<gene>
    <name evidence="2" type="ORF">HNQ65_001122</name>
</gene>
<comment type="caution">
    <text evidence="2">The sequence shown here is derived from an EMBL/GenBank/DDBJ whole genome shotgun (WGS) entry which is preliminary data.</text>
</comment>